<evidence type="ECO:0000256" key="4">
    <source>
        <dbReference type="ARBA" id="ARBA00022692"/>
    </source>
</evidence>
<evidence type="ECO:0000256" key="9">
    <source>
        <dbReference type="ARBA" id="ARBA00023033"/>
    </source>
</evidence>
<evidence type="ECO:0000256" key="6">
    <source>
        <dbReference type="ARBA" id="ARBA00022989"/>
    </source>
</evidence>
<evidence type="ECO:0000256" key="1">
    <source>
        <dbReference type="ARBA" id="ARBA00001971"/>
    </source>
</evidence>
<dbReference type="EMBL" id="CM022230">
    <property type="protein sequence ID" value="KAF7104723.1"/>
    <property type="molecule type" value="Genomic_DNA"/>
</dbReference>
<name>A0A3B6SU90_WHEAT</name>
<evidence type="ECO:0008006" key="13">
    <source>
        <dbReference type="Google" id="ProtNLM"/>
    </source>
</evidence>
<dbReference type="OMA" id="FFRMARE"/>
<reference evidence="12" key="2">
    <citation type="submission" date="2020-03" db="EMBL/GenBank/DDBJ databases">
        <title>The second near-complete assembly of the hexaploid bread wheat (Triticum aestivum) genome.</title>
        <authorList>
            <person name="Zimin A.V."/>
            <person name="Puiu D."/>
            <person name="Shumante A."/>
            <person name="Alonge M."/>
            <person name="Salzberg S.L."/>
        </authorList>
    </citation>
    <scope>NUCLEOTIDE SEQUENCE</scope>
    <source>
        <tissue evidence="12">Leaf</tissue>
    </source>
</reference>
<keyword evidence="8 10" id="KW-0408">Iron</keyword>
<proteinExistence type="inferred from homology"/>
<dbReference type="Gene3D" id="1.10.630.10">
    <property type="entry name" value="Cytochrome P450"/>
    <property type="match status" value="1"/>
</dbReference>
<reference evidence="12" key="1">
    <citation type="journal article" date="2017" name="Gigascience">
        <title>The first near-complete assembly of the hexaploid bread wheat genome, Triticum aestivum.</title>
        <authorList>
            <person name="Zimin A.V."/>
            <person name="Puiu D."/>
            <person name="Hall R."/>
            <person name="Kingan S."/>
            <person name="Clavijo B.J."/>
            <person name="Salzberg S.L."/>
        </authorList>
    </citation>
    <scope>NUCLEOTIDE SEQUENCE</scope>
    <source>
        <tissue evidence="12">Leaf</tissue>
    </source>
</reference>
<keyword evidence="7 11" id="KW-0560">Oxidoreductase</keyword>
<dbReference type="InterPro" id="IPR002401">
    <property type="entry name" value="Cyt_P450_E_grp-I"/>
</dbReference>
<organism evidence="12">
    <name type="scientific">Triticum aestivum</name>
    <name type="common">Wheat</name>
    <dbReference type="NCBI Taxonomy" id="4565"/>
    <lineage>
        <taxon>Eukaryota</taxon>
        <taxon>Viridiplantae</taxon>
        <taxon>Streptophyta</taxon>
        <taxon>Embryophyta</taxon>
        <taxon>Tracheophyta</taxon>
        <taxon>Spermatophyta</taxon>
        <taxon>Magnoliopsida</taxon>
        <taxon>Liliopsida</taxon>
        <taxon>Poales</taxon>
        <taxon>Poaceae</taxon>
        <taxon>BOP clade</taxon>
        <taxon>Pooideae</taxon>
        <taxon>Triticodae</taxon>
        <taxon>Triticeae</taxon>
        <taxon>Triticinae</taxon>
        <taxon>Triticum</taxon>
    </lineage>
</organism>
<accession>A0A3B6SU90</accession>
<dbReference type="Pfam" id="PF00067">
    <property type="entry name" value="p450"/>
    <property type="match status" value="1"/>
</dbReference>
<dbReference type="InterPro" id="IPR017972">
    <property type="entry name" value="Cyt_P450_CS"/>
</dbReference>
<evidence type="ECO:0000256" key="2">
    <source>
        <dbReference type="ARBA" id="ARBA00010617"/>
    </source>
</evidence>
<comment type="similarity">
    <text evidence="2 11">Belongs to the cytochrome P450 family.</text>
</comment>
<dbReference type="CDD" id="cd11072">
    <property type="entry name" value="CYP71-like"/>
    <property type="match status" value="1"/>
</dbReference>
<dbReference type="STRING" id="4565.Q9AVM3"/>
<evidence type="ECO:0000256" key="8">
    <source>
        <dbReference type="ARBA" id="ARBA00023004"/>
    </source>
</evidence>
<dbReference type="PANTHER" id="PTHR47955">
    <property type="entry name" value="CYTOCHROME P450 FAMILY 71 PROTEIN"/>
    <property type="match status" value="1"/>
</dbReference>
<protein>
    <recommendedName>
        <fullName evidence="13">Cytochrome P450</fullName>
    </recommendedName>
</protein>
<dbReference type="PROSITE" id="PS00086">
    <property type="entry name" value="CYTOCHROME_P450"/>
    <property type="match status" value="1"/>
</dbReference>
<evidence type="ECO:0000256" key="5">
    <source>
        <dbReference type="ARBA" id="ARBA00022723"/>
    </source>
</evidence>
<dbReference type="PANTHER" id="PTHR47955:SF19">
    <property type="entry name" value="CYTOCHROME P450 71A9-LIKE ISOFORM X1"/>
    <property type="match status" value="1"/>
</dbReference>
<evidence type="ECO:0000256" key="10">
    <source>
        <dbReference type="PIRSR" id="PIRSR602401-1"/>
    </source>
</evidence>
<evidence type="ECO:0000313" key="12">
    <source>
        <dbReference type="EMBL" id="KAF7104723.1"/>
    </source>
</evidence>
<feature type="binding site" description="axial binding residue" evidence="10">
    <location>
        <position position="448"/>
    </location>
    <ligand>
        <name>heme</name>
        <dbReference type="ChEBI" id="CHEBI:30413"/>
    </ligand>
    <ligandPart>
        <name>Fe</name>
        <dbReference type="ChEBI" id="CHEBI:18248"/>
    </ligandPart>
</feature>
<keyword evidence="3 10" id="KW-0349">Heme</keyword>
<dbReference type="PRINTS" id="PR00385">
    <property type="entry name" value="P450"/>
</dbReference>
<sequence>MEEWLLSLCFIALSTATVLAFWFLKLSGGKADPHKKQLPPGPWTLPVIGSLHHVISALPHRTMMQLSCRHGPLMLLRLGEVPAVVVSTADAAALVMKTHDLVFVDRPRSPTMDIASSGGKDIVFAPYGGHWRQMRKICVVQLLSSTQVSRMEGVRAEEVGSLLRDITAAASTGATINVSEKVMALTNDIVTRAVFGGKFARQCEFLREMDKAFKLVGGFCLADLFPSSRLVRWLSNGERDMKRCHGLIHHIIAEVVENRKAARASGVGRSIPGDEDMLDVLLTLQEDDSLEFPLTTETMGAVLHDVFAGATETTGNTLAWVISELMHNPHTMAKAQHEVRDVLGEGRSVITNSDLGELHYMPMILKEALRLHPPGPLIPRMAREDCTVMGYDIPKGTNVYINIFAISRDPRYWINPEEFMPERFENNNVNYKGTYFEFIPFGAGRRQCPGIQFSSSITEMALANLLYHFDWMLPDGANLASFDMSEKFGFAVSKKYDLKLRAIPHVWSNAMTLK</sequence>
<gene>
    <name evidence="12" type="ORF">CFC21_105597</name>
</gene>
<keyword evidence="4" id="KW-0812">Transmembrane</keyword>
<dbReference type="InterPro" id="IPR001128">
    <property type="entry name" value="Cyt_P450"/>
</dbReference>
<keyword evidence="9 11" id="KW-0503">Monooxygenase</keyword>
<dbReference type="PaxDb" id="4565-Traes_7BL_FF48B06EB.1"/>
<dbReference type="PRINTS" id="PR00463">
    <property type="entry name" value="EP450I"/>
</dbReference>
<dbReference type="SUPFAM" id="SSF48264">
    <property type="entry name" value="Cytochrome P450"/>
    <property type="match status" value="1"/>
</dbReference>
<evidence type="ECO:0000256" key="7">
    <source>
        <dbReference type="ARBA" id="ARBA00023002"/>
    </source>
</evidence>
<dbReference type="Proteomes" id="UP000815260">
    <property type="component" value="Chromosome 7B"/>
</dbReference>
<keyword evidence="5 10" id="KW-0479">Metal-binding</keyword>
<keyword evidence="6" id="KW-1133">Transmembrane helix</keyword>
<dbReference type="InterPro" id="IPR036396">
    <property type="entry name" value="Cyt_P450_sf"/>
</dbReference>
<evidence type="ECO:0000256" key="3">
    <source>
        <dbReference type="ARBA" id="ARBA00022617"/>
    </source>
</evidence>
<keyword evidence="6" id="KW-0472">Membrane</keyword>
<comment type="caution">
    <text evidence="12">The sequence shown here is derived from an EMBL/GenBank/DDBJ whole genome shotgun (WGS) entry which is preliminary data.</text>
</comment>
<evidence type="ECO:0000256" key="11">
    <source>
        <dbReference type="RuleBase" id="RU000461"/>
    </source>
</evidence>
<comment type="cofactor">
    <cofactor evidence="1 10">
        <name>heme</name>
        <dbReference type="ChEBI" id="CHEBI:30413"/>
    </cofactor>
</comment>